<dbReference type="PANTHER" id="PTHR44688">
    <property type="entry name" value="DNA-BINDING TRANSCRIPTIONAL ACTIVATOR DEVR_DOSR"/>
    <property type="match status" value="1"/>
</dbReference>
<feature type="chain" id="PRO_5045056931" evidence="5">
    <location>
        <begin position="20"/>
        <end position="352"/>
    </location>
</feature>
<dbReference type="PROSITE" id="PS50043">
    <property type="entry name" value="HTH_LUXR_2"/>
    <property type="match status" value="1"/>
</dbReference>
<dbReference type="CDD" id="cd06170">
    <property type="entry name" value="LuxR_C_like"/>
    <property type="match status" value="1"/>
</dbReference>
<feature type="domain" description="HTH luxR-type" evidence="6">
    <location>
        <begin position="289"/>
        <end position="352"/>
    </location>
</feature>
<dbReference type="InterPro" id="IPR016032">
    <property type="entry name" value="Sig_transdc_resp-reg_C-effctor"/>
</dbReference>
<keyword evidence="4" id="KW-1133">Transmembrane helix</keyword>
<organism evidence="7 8">
    <name type="scientific">Gilvirhabdus luticola</name>
    <dbReference type="NCBI Taxonomy" id="3079858"/>
    <lineage>
        <taxon>Bacteria</taxon>
        <taxon>Pseudomonadati</taxon>
        <taxon>Bacteroidota</taxon>
        <taxon>Flavobacteriia</taxon>
        <taxon>Flavobacteriales</taxon>
        <taxon>Flavobacteriaceae</taxon>
        <taxon>Gilvirhabdus</taxon>
    </lineage>
</organism>
<protein>
    <submittedName>
        <fullName evidence="7">Helix-turn-helix transcriptional regulator</fullName>
    </submittedName>
</protein>
<feature type="transmembrane region" description="Helical" evidence="4">
    <location>
        <begin position="259"/>
        <end position="282"/>
    </location>
</feature>
<keyword evidence="4" id="KW-0472">Membrane</keyword>
<keyword evidence="4" id="KW-0812">Transmembrane</keyword>
<evidence type="ECO:0000256" key="2">
    <source>
        <dbReference type="ARBA" id="ARBA00023125"/>
    </source>
</evidence>
<dbReference type="PANTHER" id="PTHR44688:SF16">
    <property type="entry name" value="DNA-BINDING TRANSCRIPTIONAL ACTIVATOR DEVR_DOSR"/>
    <property type="match status" value="1"/>
</dbReference>
<evidence type="ECO:0000256" key="4">
    <source>
        <dbReference type="SAM" id="Phobius"/>
    </source>
</evidence>
<dbReference type="InterPro" id="IPR000792">
    <property type="entry name" value="Tscrpt_reg_LuxR_C"/>
</dbReference>
<dbReference type="Pfam" id="PF00196">
    <property type="entry name" value="GerE"/>
    <property type="match status" value="1"/>
</dbReference>
<reference evidence="7 8" key="1">
    <citation type="submission" date="2023-10" db="EMBL/GenBank/DDBJ databases">
        <title>Marimonas sp. nov. isolated from tidal mud flat.</title>
        <authorList>
            <person name="Jaincy N.J."/>
            <person name="Srinivasan S."/>
            <person name="Lee S.-S."/>
        </authorList>
    </citation>
    <scope>NUCLEOTIDE SEQUENCE [LARGE SCALE GENOMIC DNA]</scope>
    <source>
        <strain evidence="7 8">MJ-SS3</strain>
    </source>
</reference>
<comment type="caution">
    <text evidence="7">The sequence shown here is derived from an EMBL/GenBank/DDBJ whole genome shotgun (WGS) entry which is preliminary data.</text>
</comment>
<keyword evidence="5" id="KW-0732">Signal</keyword>
<proteinExistence type="predicted"/>
<keyword evidence="8" id="KW-1185">Reference proteome</keyword>
<sequence length="352" mass="41370">MNIKLLFVLFFISSFSVKAQYSFSGQVDENHLENSVYLSLIEDYRKLSGVFSEQIITKQQIDTSGHFQFRGNQLDTDNRIYRIHIDNCKEDEQNQNHFDGHCDDSKEILFIAKNTDTISFPFSFDNQIFCKINSTNTKANAFVRIDSLKEVMKFDYGEFRSETNRKLNNKKWFKTLQYFGKQLNEPLAELSIYAFLSDRSNNFHEYYLEDLKTSTYYDDLNLRLSEQYPNSVYLRQYENEINADKFSIEEPDKISSGKWSSILLIFLGISLLFNGFLLYWLIKKKNNNKSNLKSSLTKQEHNILQLLLEDKSNKDIAEVLFVSVSTVKTHINNVYKKLNVQTRGEVKKLFNK</sequence>
<keyword evidence="3" id="KW-0804">Transcription</keyword>
<feature type="signal peptide" evidence="5">
    <location>
        <begin position="1"/>
        <end position="19"/>
    </location>
</feature>
<evidence type="ECO:0000256" key="1">
    <source>
        <dbReference type="ARBA" id="ARBA00023015"/>
    </source>
</evidence>
<dbReference type="PRINTS" id="PR00038">
    <property type="entry name" value="HTHLUXR"/>
</dbReference>
<evidence type="ECO:0000313" key="7">
    <source>
        <dbReference type="EMBL" id="MDU8885390.1"/>
    </source>
</evidence>
<evidence type="ECO:0000259" key="6">
    <source>
        <dbReference type="PROSITE" id="PS50043"/>
    </source>
</evidence>
<keyword evidence="1" id="KW-0805">Transcription regulation</keyword>
<accession>A0ABU3U5J7</accession>
<dbReference type="PROSITE" id="PS00622">
    <property type="entry name" value="HTH_LUXR_1"/>
    <property type="match status" value="1"/>
</dbReference>
<evidence type="ECO:0000256" key="5">
    <source>
        <dbReference type="SAM" id="SignalP"/>
    </source>
</evidence>
<dbReference type="SUPFAM" id="SSF46894">
    <property type="entry name" value="C-terminal effector domain of the bipartite response regulators"/>
    <property type="match status" value="1"/>
</dbReference>
<dbReference type="InterPro" id="IPR036388">
    <property type="entry name" value="WH-like_DNA-bd_sf"/>
</dbReference>
<dbReference type="EMBL" id="JAWHTF010000001">
    <property type="protein sequence ID" value="MDU8885390.1"/>
    <property type="molecule type" value="Genomic_DNA"/>
</dbReference>
<evidence type="ECO:0000256" key="3">
    <source>
        <dbReference type="ARBA" id="ARBA00023163"/>
    </source>
</evidence>
<keyword evidence="2" id="KW-0238">DNA-binding</keyword>
<dbReference type="SMART" id="SM00421">
    <property type="entry name" value="HTH_LUXR"/>
    <property type="match status" value="1"/>
</dbReference>
<dbReference type="Proteomes" id="UP001268651">
    <property type="component" value="Unassembled WGS sequence"/>
</dbReference>
<gene>
    <name evidence="7" type="ORF">RXV94_04400</name>
</gene>
<dbReference type="RefSeq" id="WP_316661254.1">
    <property type="nucleotide sequence ID" value="NZ_JAWHTF010000001.1"/>
</dbReference>
<evidence type="ECO:0000313" key="8">
    <source>
        <dbReference type="Proteomes" id="UP001268651"/>
    </source>
</evidence>
<name>A0ABU3U5J7_9FLAO</name>
<dbReference type="Gene3D" id="1.10.10.10">
    <property type="entry name" value="Winged helix-like DNA-binding domain superfamily/Winged helix DNA-binding domain"/>
    <property type="match status" value="1"/>
</dbReference>